<proteinExistence type="predicted"/>
<dbReference type="AlphaFoldDB" id="A0A1H7GXG0"/>
<evidence type="ECO:0000313" key="2">
    <source>
        <dbReference type="EMBL" id="SEK42836.1"/>
    </source>
</evidence>
<dbReference type="RefSeq" id="WP_074791650.1">
    <property type="nucleotide sequence ID" value="NZ_FOAD01000001.1"/>
</dbReference>
<name>A0A1H7GXG0_HALLR</name>
<dbReference type="EMBL" id="FOAD01000001">
    <property type="protein sequence ID" value="SEK42836.1"/>
    <property type="molecule type" value="Genomic_DNA"/>
</dbReference>
<dbReference type="Proteomes" id="UP000183894">
    <property type="component" value="Unassembled WGS sequence"/>
</dbReference>
<dbReference type="Pfam" id="PF25934">
    <property type="entry name" value="DUF7979"/>
    <property type="match status" value="1"/>
</dbReference>
<gene>
    <name evidence="2" type="ORF">SAMN04488691_101430</name>
</gene>
<accession>A0A1H7GXG0</accession>
<dbReference type="InterPro" id="IPR058285">
    <property type="entry name" value="DUF7979"/>
</dbReference>
<protein>
    <recommendedName>
        <fullName evidence="1">DUF7979 domain-containing protein</fullName>
    </recommendedName>
</protein>
<dbReference type="OrthoDB" id="290604at2157"/>
<feature type="domain" description="DUF7979" evidence="1">
    <location>
        <begin position="30"/>
        <end position="96"/>
    </location>
</feature>
<evidence type="ECO:0000259" key="1">
    <source>
        <dbReference type="Pfam" id="PF25934"/>
    </source>
</evidence>
<reference evidence="2 3" key="1">
    <citation type="submission" date="2016-10" db="EMBL/GenBank/DDBJ databases">
        <authorList>
            <person name="de Groot N.N."/>
        </authorList>
    </citation>
    <scope>NUCLEOTIDE SEQUENCE [LARGE SCALE GENOMIC DNA]</scope>
    <source>
        <strain evidence="2 3">CDM_5</strain>
    </source>
</reference>
<organism evidence="2 3">
    <name type="scientific">Haloferax larsenii</name>
    <dbReference type="NCBI Taxonomy" id="302484"/>
    <lineage>
        <taxon>Archaea</taxon>
        <taxon>Methanobacteriati</taxon>
        <taxon>Methanobacteriota</taxon>
        <taxon>Stenosarchaea group</taxon>
        <taxon>Halobacteria</taxon>
        <taxon>Halobacteriales</taxon>
        <taxon>Haloferacaceae</taxon>
        <taxon>Haloferax</taxon>
    </lineage>
</organism>
<dbReference type="PROSITE" id="PS51257">
    <property type="entry name" value="PROKAR_LIPOPROTEIN"/>
    <property type="match status" value="1"/>
</dbReference>
<evidence type="ECO:0000313" key="3">
    <source>
        <dbReference type="Proteomes" id="UP000183894"/>
    </source>
</evidence>
<sequence>MRLTGSFTVSLVVVLVVLSAGCLGGSNGTGQLTVEAVDELPAGEGAVSFDNLSPKQQSVFQQALETDGSATIQRGTDRNEFIDPGYVRYDGSVYRTSVAVP</sequence>